<accession>A0A2S4S2L9</accession>
<dbReference type="OrthoDB" id="9913718at2"/>
<evidence type="ECO:0000313" key="2">
    <source>
        <dbReference type="Proteomes" id="UP000237003"/>
    </source>
</evidence>
<comment type="caution">
    <text evidence="1">The sequence shown here is derived from an EMBL/GenBank/DDBJ whole genome shotgun (WGS) entry which is preliminary data.</text>
</comment>
<dbReference type="AlphaFoldDB" id="A0A2S4S2L9"/>
<gene>
    <name evidence="1" type="ORF">C3430_03145</name>
</gene>
<dbReference type="EMBL" id="PQLX01000001">
    <property type="protein sequence ID" value="POU68089.1"/>
    <property type="molecule type" value="Genomic_DNA"/>
</dbReference>
<dbReference type="Proteomes" id="UP000237003">
    <property type="component" value="Unassembled WGS sequence"/>
</dbReference>
<name>A0A2S4S2L9_CITAM</name>
<evidence type="ECO:0000313" key="1">
    <source>
        <dbReference type="EMBL" id="POU68089.1"/>
    </source>
</evidence>
<organism evidence="1 2">
    <name type="scientific">Citrobacter amalonaticus</name>
    <dbReference type="NCBI Taxonomy" id="35703"/>
    <lineage>
        <taxon>Bacteria</taxon>
        <taxon>Pseudomonadati</taxon>
        <taxon>Pseudomonadota</taxon>
        <taxon>Gammaproteobacteria</taxon>
        <taxon>Enterobacterales</taxon>
        <taxon>Enterobacteriaceae</taxon>
        <taxon>Citrobacter</taxon>
    </lineage>
</organism>
<sequence length="105" mass="12483">MNDDDAAFRQQFEKLYDGGQLQLECCGMVMWVSSVHGMYMALVETWISPDRFYDFIQAKQYDLQENEQYLVYHNKVYYCLFIKNIDFSNLMNCAYTAVKCSMAYQ</sequence>
<protein>
    <submittedName>
        <fullName evidence="1">Uncharacterized protein</fullName>
    </submittedName>
</protein>
<dbReference type="RefSeq" id="WP_103775008.1">
    <property type="nucleotide sequence ID" value="NZ_PQLX01000001.1"/>
</dbReference>
<reference evidence="1 2" key="1">
    <citation type="submission" date="2018-01" db="EMBL/GenBank/DDBJ databases">
        <title>Complete genome sequences of 14 Citrobacter spp. isolated from plant in Canada.</title>
        <authorList>
            <person name="Bhandare S.G."/>
            <person name="Colavecchio A."/>
            <person name="Jeukens J."/>
            <person name="Emond-Rheault J.-G."/>
            <person name="Freschi L."/>
            <person name="Hamel J."/>
            <person name="Kukavica-Ibrulj I."/>
            <person name="Levesque R."/>
            <person name="Goodridge L."/>
        </authorList>
    </citation>
    <scope>NUCLEOTIDE SEQUENCE [LARGE SCALE GENOMIC DNA]</scope>
    <source>
        <strain evidence="1 2">S1285</strain>
    </source>
</reference>
<proteinExistence type="predicted"/>